<reference evidence="1 2" key="1">
    <citation type="journal article" date="2019" name="Microb. Cell Fact.">
        <title>Exploring novel herbicidin analogues by transcriptional regulator overexpression and MS/MS molecular networking.</title>
        <authorList>
            <person name="Shi Y."/>
            <person name="Gu R."/>
            <person name="Li Y."/>
            <person name="Wang X."/>
            <person name="Ren W."/>
            <person name="Li X."/>
            <person name="Wang L."/>
            <person name="Xie Y."/>
            <person name="Hong B."/>
        </authorList>
    </citation>
    <scope>NUCLEOTIDE SEQUENCE [LARGE SCALE GENOMIC DNA]</scope>
    <source>
        <strain evidence="1 2">US-43</strain>
    </source>
</reference>
<dbReference type="EMBL" id="VOKX01000106">
    <property type="protein sequence ID" value="KAB7835765.1"/>
    <property type="molecule type" value="Genomic_DNA"/>
</dbReference>
<comment type="caution">
    <text evidence="1">The sequence shown here is derived from an EMBL/GenBank/DDBJ whole genome shotgun (WGS) entry which is preliminary data.</text>
</comment>
<dbReference type="OrthoDB" id="4279056at2"/>
<proteinExistence type="predicted"/>
<dbReference type="RefSeq" id="WP_152265222.1">
    <property type="nucleotide sequence ID" value="NZ_VOKX01000106.1"/>
</dbReference>
<name>A0A5N5W376_STRMB</name>
<gene>
    <name evidence="1" type="ORF">FRZ00_26460</name>
</gene>
<keyword evidence="2" id="KW-1185">Reference proteome</keyword>
<dbReference type="Proteomes" id="UP000327000">
    <property type="component" value="Unassembled WGS sequence"/>
</dbReference>
<sequence>MRRTRHDPRYEVLPGTCKLCPNKVVYQQAAGADTRMATYRACRSCDFWLTCLGYMMLGDQDPDGRRVLRIDGRHYLTWTKDQGLPPEIGYAGSWVLHYTLLDDPRETVHATEEVWLMGTIPDHFRARMPDNAVFVPPG</sequence>
<dbReference type="AlphaFoldDB" id="A0A5N5W376"/>
<protein>
    <submittedName>
        <fullName evidence="1">Uncharacterized protein</fullName>
    </submittedName>
</protein>
<organism evidence="1 2">
    <name type="scientific">Streptomyces mobaraensis</name>
    <name type="common">Streptoverticillium mobaraense</name>
    <dbReference type="NCBI Taxonomy" id="35621"/>
    <lineage>
        <taxon>Bacteria</taxon>
        <taxon>Bacillati</taxon>
        <taxon>Actinomycetota</taxon>
        <taxon>Actinomycetes</taxon>
        <taxon>Kitasatosporales</taxon>
        <taxon>Streptomycetaceae</taxon>
        <taxon>Streptomyces</taxon>
    </lineage>
</organism>
<accession>A0A5N5W376</accession>
<evidence type="ECO:0000313" key="2">
    <source>
        <dbReference type="Proteomes" id="UP000327000"/>
    </source>
</evidence>
<evidence type="ECO:0000313" key="1">
    <source>
        <dbReference type="EMBL" id="KAB7835765.1"/>
    </source>
</evidence>